<gene>
    <name evidence="1" type="ORF">ENL21_06425</name>
</gene>
<evidence type="ECO:0000313" key="1">
    <source>
        <dbReference type="EMBL" id="HHE55400.1"/>
    </source>
</evidence>
<dbReference type="EMBL" id="DRTD01000470">
    <property type="protein sequence ID" value="HHE55400.1"/>
    <property type="molecule type" value="Genomic_DNA"/>
</dbReference>
<comment type="caution">
    <text evidence="1">The sequence shown here is derived from an EMBL/GenBank/DDBJ whole genome shotgun (WGS) entry which is preliminary data.</text>
</comment>
<accession>A0A7V5H4K8</accession>
<dbReference type="Proteomes" id="UP000886111">
    <property type="component" value="Unassembled WGS sequence"/>
</dbReference>
<proteinExistence type="predicted"/>
<name>A0A7V5H4K8_CALAY</name>
<sequence>MRNFFIFILIFSLTSLLMGKDFKHYRQAITPRLSAGGQFNILKQSMNIAKPYQQLGLTKPQGTNVTETVPFIEGPVTESINYDTDKAYNGYAQTSPDNFATVGPNHFVLVTQLAIHVYTSATLYAYFTPE</sequence>
<dbReference type="AlphaFoldDB" id="A0A7V5H4K8"/>
<protein>
    <submittedName>
        <fullName evidence="1">Uncharacterized protein</fullName>
    </submittedName>
</protein>
<reference evidence="1" key="1">
    <citation type="journal article" date="2020" name="mSystems">
        <title>Genome- and Community-Level Interaction Insights into Carbon Utilization and Element Cycling Functions of Hydrothermarchaeota in Hydrothermal Sediment.</title>
        <authorList>
            <person name="Zhou Z."/>
            <person name="Liu Y."/>
            <person name="Xu W."/>
            <person name="Pan J."/>
            <person name="Luo Z.H."/>
            <person name="Li M."/>
        </authorList>
    </citation>
    <scope>NUCLEOTIDE SEQUENCE [LARGE SCALE GENOMIC DNA]</scope>
    <source>
        <strain evidence="1">HyVt-76</strain>
    </source>
</reference>
<organism evidence="1">
    <name type="scientific">Caldithrix abyssi</name>
    <dbReference type="NCBI Taxonomy" id="187145"/>
    <lineage>
        <taxon>Bacteria</taxon>
        <taxon>Pseudomonadati</taxon>
        <taxon>Calditrichota</taxon>
        <taxon>Calditrichia</taxon>
        <taxon>Calditrichales</taxon>
        <taxon>Calditrichaceae</taxon>
        <taxon>Caldithrix</taxon>
    </lineage>
</organism>